<evidence type="ECO:0000256" key="2">
    <source>
        <dbReference type="ARBA" id="ARBA00022475"/>
    </source>
</evidence>
<evidence type="ECO:0000256" key="7">
    <source>
        <dbReference type="SAM" id="Phobius"/>
    </source>
</evidence>
<feature type="transmembrane region" description="Helical" evidence="7">
    <location>
        <begin position="81"/>
        <end position="98"/>
    </location>
</feature>
<sequence>MNNNTTTISDEKDHSIHLYFIYIFVIITFSLIILRIFLYFFEISPWIKETKDIDFKILIEGMDNGLINFYDEIPNQKWPPYYLYFWYFIFFPIYILPFKFYIGVYIWDILRLVLSVYVIKKANKEFENKKDLLIFYIFSTVGYSFDAYYNNVNFLIVFFLFNSYLFLQKDKMWLAGIFFTLATFKITAILFVPVLLLSKKIKWKELIYFLIPFVIICIPYLIFPNYFTQMFNNWMSSDEEVEGILIFDSILWKALQPSHLMFIGLLAIIFIENIEGDKRKRILRVIVVSIISIYYIYLTYIVFIKPVILT</sequence>
<reference evidence="8" key="1">
    <citation type="journal article" date="2015" name="Nature">
        <title>Complex archaea that bridge the gap between prokaryotes and eukaryotes.</title>
        <authorList>
            <person name="Spang A."/>
            <person name="Saw J.H."/>
            <person name="Jorgensen S.L."/>
            <person name="Zaremba-Niedzwiedzka K."/>
            <person name="Martijn J."/>
            <person name="Lind A.E."/>
            <person name="van Eijk R."/>
            <person name="Schleper C."/>
            <person name="Guy L."/>
            <person name="Ettema T.J."/>
        </authorList>
    </citation>
    <scope>NUCLEOTIDE SEQUENCE</scope>
</reference>
<dbReference type="AlphaFoldDB" id="A0A0F9LPR7"/>
<dbReference type="InterPro" id="IPR018584">
    <property type="entry name" value="GT87"/>
</dbReference>
<evidence type="ECO:0000313" key="8">
    <source>
        <dbReference type="EMBL" id="KKM95313.1"/>
    </source>
</evidence>
<keyword evidence="2" id="KW-1003">Cell membrane</keyword>
<keyword evidence="6 7" id="KW-0472">Membrane</keyword>
<feature type="transmembrane region" description="Helical" evidence="7">
    <location>
        <begin position="132"/>
        <end position="161"/>
    </location>
</feature>
<keyword evidence="4 7" id="KW-0812">Transmembrane</keyword>
<evidence type="ECO:0000256" key="5">
    <source>
        <dbReference type="ARBA" id="ARBA00022989"/>
    </source>
</evidence>
<evidence type="ECO:0000256" key="1">
    <source>
        <dbReference type="ARBA" id="ARBA00004651"/>
    </source>
</evidence>
<protein>
    <recommendedName>
        <fullName evidence="9">Glycosyltransferase RgtA/B/C/D-like domain-containing protein</fullName>
    </recommendedName>
</protein>
<dbReference type="Pfam" id="PF09594">
    <property type="entry name" value="GT87"/>
    <property type="match status" value="1"/>
</dbReference>
<evidence type="ECO:0000256" key="6">
    <source>
        <dbReference type="ARBA" id="ARBA00023136"/>
    </source>
</evidence>
<dbReference type="GO" id="GO:0016758">
    <property type="term" value="F:hexosyltransferase activity"/>
    <property type="evidence" value="ECO:0007669"/>
    <property type="project" value="InterPro"/>
</dbReference>
<dbReference type="GO" id="GO:0005886">
    <property type="term" value="C:plasma membrane"/>
    <property type="evidence" value="ECO:0007669"/>
    <property type="project" value="UniProtKB-SubCell"/>
</dbReference>
<keyword evidence="3" id="KW-0808">Transferase</keyword>
<comment type="caution">
    <text evidence="8">The sequence shown here is derived from an EMBL/GenBank/DDBJ whole genome shotgun (WGS) entry which is preliminary data.</text>
</comment>
<comment type="subcellular location">
    <subcellularLocation>
        <location evidence="1">Cell membrane</location>
        <topology evidence="1">Multi-pass membrane protein</topology>
    </subcellularLocation>
</comment>
<evidence type="ECO:0000256" key="4">
    <source>
        <dbReference type="ARBA" id="ARBA00022692"/>
    </source>
</evidence>
<feature type="transmembrane region" description="Helical" evidence="7">
    <location>
        <begin position="173"/>
        <end position="197"/>
    </location>
</feature>
<accession>A0A0F9LPR7</accession>
<feature type="transmembrane region" description="Helical" evidence="7">
    <location>
        <begin position="20"/>
        <end position="41"/>
    </location>
</feature>
<evidence type="ECO:0008006" key="9">
    <source>
        <dbReference type="Google" id="ProtNLM"/>
    </source>
</evidence>
<proteinExistence type="predicted"/>
<feature type="transmembrane region" description="Helical" evidence="7">
    <location>
        <begin position="282"/>
        <end position="304"/>
    </location>
</feature>
<name>A0A0F9LPR7_9ZZZZ</name>
<organism evidence="8">
    <name type="scientific">marine sediment metagenome</name>
    <dbReference type="NCBI Taxonomy" id="412755"/>
    <lineage>
        <taxon>unclassified sequences</taxon>
        <taxon>metagenomes</taxon>
        <taxon>ecological metagenomes</taxon>
    </lineage>
</organism>
<evidence type="ECO:0000256" key="3">
    <source>
        <dbReference type="ARBA" id="ARBA00022679"/>
    </source>
</evidence>
<keyword evidence="5 7" id="KW-1133">Transmembrane helix</keyword>
<gene>
    <name evidence="8" type="ORF">LCGC14_1189480</name>
</gene>
<feature type="transmembrane region" description="Helical" evidence="7">
    <location>
        <begin position="206"/>
        <end position="223"/>
    </location>
</feature>
<dbReference type="EMBL" id="LAZR01006023">
    <property type="protein sequence ID" value="KKM95313.1"/>
    <property type="molecule type" value="Genomic_DNA"/>
</dbReference>